<gene>
    <name evidence="1" type="ORF">Pcinc_008337</name>
</gene>
<keyword evidence="2" id="KW-1185">Reference proteome</keyword>
<evidence type="ECO:0000313" key="1">
    <source>
        <dbReference type="EMBL" id="KAK3887633.1"/>
    </source>
</evidence>
<dbReference type="EMBL" id="JAWQEG010000621">
    <property type="protein sequence ID" value="KAK3887633.1"/>
    <property type="molecule type" value="Genomic_DNA"/>
</dbReference>
<sequence>MCFMTKFGGSNRLQYLTSLSMKSKDLIICPPLPTGTCSPSVSVQKPNFVGVIPNVTVTQGRDASLPCVVKDIGDYQDLSVTKEHWECLRSQYSKLINRKTKSGQAAARNGSMKMKCHFCLHLRMTEHELLQIMQNTMAHKKNAVDKKEKETTSLLVLHKLLSLGKNAHT</sequence>
<comment type="caution">
    <text evidence="1">The sequence shown here is derived from an EMBL/GenBank/DDBJ whole genome shotgun (WGS) entry which is preliminary data.</text>
</comment>
<proteinExistence type="predicted"/>
<dbReference type="Proteomes" id="UP001286313">
    <property type="component" value="Unassembled WGS sequence"/>
</dbReference>
<name>A0AAE1KXF3_PETCI</name>
<protein>
    <submittedName>
        <fullName evidence="1">Uncharacterized protein</fullName>
    </submittedName>
</protein>
<reference evidence="1" key="1">
    <citation type="submission" date="2023-10" db="EMBL/GenBank/DDBJ databases">
        <title>Genome assemblies of two species of porcelain crab, Petrolisthes cinctipes and Petrolisthes manimaculis (Anomura: Porcellanidae).</title>
        <authorList>
            <person name="Angst P."/>
        </authorList>
    </citation>
    <scope>NUCLEOTIDE SEQUENCE</scope>
    <source>
        <strain evidence="1">PB745_01</strain>
        <tissue evidence="1">Gill</tissue>
    </source>
</reference>
<organism evidence="1 2">
    <name type="scientific">Petrolisthes cinctipes</name>
    <name type="common">Flat porcelain crab</name>
    <dbReference type="NCBI Taxonomy" id="88211"/>
    <lineage>
        <taxon>Eukaryota</taxon>
        <taxon>Metazoa</taxon>
        <taxon>Ecdysozoa</taxon>
        <taxon>Arthropoda</taxon>
        <taxon>Crustacea</taxon>
        <taxon>Multicrustacea</taxon>
        <taxon>Malacostraca</taxon>
        <taxon>Eumalacostraca</taxon>
        <taxon>Eucarida</taxon>
        <taxon>Decapoda</taxon>
        <taxon>Pleocyemata</taxon>
        <taxon>Anomura</taxon>
        <taxon>Galatheoidea</taxon>
        <taxon>Porcellanidae</taxon>
        <taxon>Petrolisthes</taxon>
    </lineage>
</organism>
<evidence type="ECO:0000313" key="2">
    <source>
        <dbReference type="Proteomes" id="UP001286313"/>
    </source>
</evidence>
<dbReference type="AlphaFoldDB" id="A0AAE1KXF3"/>
<accession>A0AAE1KXF3</accession>